<gene>
    <name evidence="2" type="ORF">AA0114_g11223</name>
</gene>
<accession>A0A4Q4M2C7</accession>
<reference evidence="3" key="1">
    <citation type="journal article" date="2019" name="bioRxiv">
        <title>Genomics, evolutionary history and diagnostics of the Alternaria alternata species group including apple and Asian pear pathotypes.</title>
        <authorList>
            <person name="Armitage A.D."/>
            <person name="Cockerton H.M."/>
            <person name="Sreenivasaprasad S."/>
            <person name="Woodhall J.W."/>
            <person name="Lane C.R."/>
            <person name="Harrison R.J."/>
            <person name="Clarkson J.P."/>
        </authorList>
    </citation>
    <scope>NUCLEOTIDE SEQUENCE [LARGE SCALE GENOMIC DNA]</scope>
    <source>
        <strain evidence="3">FERA 1082</strain>
    </source>
</reference>
<feature type="compositionally biased region" description="Acidic residues" evidence="1">
    <location>
        <begin position="66"/>
        <end position="78"/>
    </location>
</feature>
<dbReference type="Proteomes" id="UP000292402">
    <property type="component" value="Unassembled WGS sequence"/>
</dbReference>
<protein>
    <submittedName>
        <fullName evidence="2">Uncharacterized protein</fullName>
    </submittedName>
</protein>
<sequence>MPPKKAAKRKATDDDIASRNAATAKRVALENEKFVTRRELPYEARIGIRNLFNSVVETDAGHQDSDESDSSASDLDDFEVDDGYEKAMKVEEEYERSVDNAHRHLAIKSAREEEIQAGDVQGQWDLYSPNLLDLREAEHRGEIHYHFRQWKTGTLVIGDQTNDPVLSSTEVTASLSLDGLENDWHIPLNVPKLASLDLVPLTGVRKNYSGSGKAEVRLDISFLGNGYLKMRIPGIYIGGKKQWRRHITLYGVNRTFPPREEENPEPLPREDTLPRIGLVQPAPVDEDSNQPVAGPGGEVLSQDEQLLRRRLLKDLDDSLFVDWPDEN</sequence>
<feature type="compositionally biased region" description="Basic and acidic residues" evidence="1">
    <location>
        <begin position="257"/>
        <end position="273"/>
    </location>
</feature>
<name>A0A4Q4M2C7_9PLEO</name>
<proteinExistence type="predicted"/>
<dbReference type="EMBL" id="PDXA01000056">
    <property type="protein sequence ID" value="RYN39934.1"/>
    <property type="molecule type" value="Genomic_DNA"/>
</dbReference>
<organism evidence="2 3">
    <name type="scientific">Alternaria tenuissima</name>
    <dbReference type="NCBI Taxonomy" id="119927"/>
    <lineage>
        <taxon>Eukaryota</taxon>
        <taxon>Fungi</taxon>
        <taxon>Dikarya</taxon>
        <taxon>Ascomycota</taxon>
        <taxon>Pezizomycotina</taxon>
        <taxon>Dothideomycetes</taxon>
        <taxon>Pleosporomycetidae</taxon>
        <taxon>Pleosporales</taxon>
        <taxon>Pleosporineae</taxon>
        <taxon>Pleosporaceae</taxon>
        <taxon>Alternaria</taxon>
        <taxon>Alternaria sect. Alternaria</taxon>
        <taxon>Alternaria alternata complex</taxon>
    </lineage>
</organism>
<dbReference type="AlphaFoldDB" id="A0A4Q4M2C7"/>
<feature type="region of interest" description="Disordered" evidence="1">
    <location>
        <begin position="59"/>
        <end position="78"/>
    </location>
</feature>
<evidence type="ECO:0000313" key="3">
    <source>
        <dbReference type="Proteomes" id="UP000292402"/>
    </source>
</evidence>
<evidence type="ECO:0000313" key="2">
    <source>
        <dbReference type="EMBL" id="RYN39934.1"/>
    </source>
</evidence>
<comment type="caution">
    <text evidence="2">The sequence shown here is derived from an EMBL/GenBank/DDBJ whole genome shotgun (WGS) entry which is preliminary data.</text>
</comment>
<feature type="region of interest" description="Disordered" evidence="1">
    <location>
        <begin position="255"/>
        <end position="300"/>
    </location>
</feature>
<evidence type="ECO:0000256" key="1">
    <source>
        <dbReference type="SAM" id="MobiDB-lite"/>
    </source>
</evidence>